<protein>
    <submittedName>
        <fullName evidence="7">Neuroendocrine convertase 2</fullName>
    </submittedName>
</protein>
<dbReference type="InterPro" id="IPR036852">
    <property type="entry name" value="Peptidase_S8/S53_dom_sf"/>
</dbReference>
<reference evidence="7" key="1">
    <citation type="submission" date="2023-03" db="EMBL/GenBank/DDBJ databases">
        <authorList>
            <person name="Steffen K."/>
            <person name="Cardenas P."/>
        </authorList>
    </citation>
    <scope>NUCLEOTIDE SEQUENCE</scope>
</reference>
<dbReference type="PRINTS" id="PR00723">
    <property type="entry name" value="SUBTILISIN"/>
</dbReference>
<feature type="domain" description="Peptidase S8/S53" evidence="6">
    <location>
        <begin position="87"/>
        <end position="312"/>
    </location>
</feature>
<comment type="caution">
    <text evidence="7">The sequence shown here is derived from an EMBL/GenBank/DDBJ whole genome shotgun (WGS) entry which is preliminary data.</text>
</comment>
<evidence type="ECO:0000256" key="3">
    <source>
        <dbReference type="ARBA" id="ARBA00022801"/>
    </source>
</evidence>
<dbReference type="GO" id="GO:0016485">
    <property type="term" value="P:protein processing"/>
    <property type="evidence" value="ECO:0007669"/>
    <property type="project" value="TreeGrafter"/>
</dbReference>
<dbReference type="GO" id="GO:0005802">
    <property type="term" value="C:trans-Golgi network"/>
    <property type="evidence" value="ECO:0007669"/>
    <property type="project" value="TreeGrafter"/>
</dbReference>
<evidence type="ECO:0000313" key="7">
    <source>
        <dbReference type="EMBL" id="CAI8044886.1"/>
    </source>
</evidence>
<gene>
    <name evidence="7" type="ORF">GBAR_LOCUS24858</name>
</gene>
<feature type="active site" description="Charge relay system" evidence="5">
    <location>
        <position position="126"/>
    </location>
</feature>
<dbReference type="PANTHER" id="PTHR42884">
    <property type="entry name" value="PROPROTEIN CONVERTASE SUBTILISIN/KEXIN-RELATED"/>
    <property type="match status" value="1"/>
</dbReference>
<evidence type="ECO:0000256" key="1">
    <source>
        <dbReference type="ARBA" id="ARBA00005325"/>
    </source>
</evidence>
<keyword evidence="4 5" id="KW-0720">Serine protease</keyword>
<dbReference type="AlphaFoldDB" id="A0AA35TDB8"/>
<organism evidence="7 8">
    <name type="scientific">Geodia barretti</name>
    <name type="common">Barrett's horny sponge</name>
    <dbReference type="NCBI Taxonomy" id="519541"/>
    <lineage>
        <taxon>Eukaryota</taxon>
        <taxon>Metazoa</taxon>
        <taxon>Porifera</taxon>
        <taxon>Demospongiae</taxon>
        <taxon>Heteroscleromorpha</taxon>
        <taxon>Tetractinellida</taxon>
        <taxon>Astrophorina</taxon>
        <taxon>Geodiidae</taxon>
        <taxon>Geodia</taxon>
    </lineage>
</organism>
<dbReference type="Proteomes" id="UP001174909">
    <property type="component" value="Unassembled WGS sequence"/>
</dbReference>
<evidence type="ECO:0000256" key="2">
    <source>
        <dbReference type="ARBA" id="ARBA00022670"/>
    </source>
</evidence>
<feature type="non-terminal residue" evidence="7">
    <location>
        <position position="1"/>
    </location>
</feature>
<name>A0AA35TDB8_GEOBA</name>
<accession>A0AA35TDB8</accession>
<evidence type="ECO:0000313" key="8">
    <source>
        <dbReference type="Proteomes" id="UP001174909"/>
    </source>
</evidence>
<dbReference type="InterPro" id="IPR000209">
    <property type="entry name" value="Peptidase_S8/S53_dom"/>
</dbReference>
<proteinExistence type="inferred from homology"/>
<dbReference type="CDD" id="cd04059">
    <property type="entry name" value="Peptidases_S8_Protein_convertases_Kexins_Furin-like"/>
    <property type="match status" value="1"/>
</dbReference>
<sequence length="314" mass="33563">FRVFITVSTAAITRNDPIREHPHSVVVTEGGWAHFTCAIKLPGMIRWRIGDFENNASVYNSLNTEEQYRGNDLRVEQAWLQGLTGCNITVSVVDDGIDFRHPDLWPNFAPSASFDHLAGENYQHRHGTRRCGVVAGAQDNSTCGVGVAHQCNLRSIKLLDGGGRTDLEEAEALSYAVDIIDVYSNSWGPYDTGAHVSGPGTLTQDVFKMGATIGRNGKGSIYVWAGGNGGDEDDCGYVSSIYTIAVGAIGVDGHASSFDEQCCAKMVVAYVTNKNGHMAIVTTDPGRKCTLKFGGTSAATPMVSGAIALALEVK</sequence>
<dbReference type="GO" id="GO:0000139">
    <property type="term" value="C:Golgi membrane"/>
    <property type="evidence" value="ECO:0007669"/>
    <property type="project" value="TreeGrafter"/>
</dbReference>
<dbReference type="PROSITE" id="PS00138">
    <property type="entry name" value="SUBTILASE_SER"/>
    <property type="match status" value="1"/>
</dbReference>
<comment type="similarity">
    <text evidence="1">Belongs to the peptidase S8 family. Furin subfamily.</text>
</comment>
<dbReference type="GO" id="GO:0004252">
    <property type="term" value="F:serine-type endopeptidase activity"/>
    <property type="evidence" value="ECO:0007669"/>
    <property type="project" value="UniProtKB-UniRule"/>
</dbReference>
<evidence type="ECO:0000259" key="6">
    <source>
        <dbReference type="Pfam" id="PF00082"/>
    </source>
</evidence>
<keyword evidence="8" id="KW-1185">Reference proteome</keyword>
<feature type="active site" description="Charge relay system" evidence="5">
    <location>
        <position position="297"/>
    </location>
</feature>
<dbReference type="InterPro" id="IPR023827">
    <property type="entry name" value="Peptidase_S8_Asp-AS"/>
</dbReference>
<dbReference type="PROSITE" id="PS00136">
    <property type="entry name" value="SUBTILASE_ASP"/>
    <property type="match status" value="1"/>
</dbReference>
<dbReference type="SUPFAM" id="SSF52743">
    <property type="entry name" value="Subtilisin-like"/>
    <property type="match status" value="1"/>
</dbReference>
<dbReference type="Pfam" id="PF00082">
    <property type="entry name" value="Peptidase_S8"/>
    <property type="match status" value="1"/>
</dbReference>
<keyword evidence="3 5" id="KW-0378">Hydrolase</keyword>
<dbReference type="PROSITE" id="PS51892">
    <property type="entry name" value="SUBTILASE"/>
    <property type="match status" value="1"/>
</dbReference>
<dbReference type="PANTHER" id="PTHR42884:SF14">
    <property type="entry name" value="NEUROENDOCRINE CONVERTASE 1"/>
    <property type="match status" value="1"/>
</dbReference>
<dbReference type="InterPro" id="IPR034182">
    <property type="entry name" value="Kexin/furin"/>
</dbReference>
<dbReference type="InterPro" id="IPR015500">
    <property type="entry name" value="Peptidase_S8_subtilisin-rel"/>
</dbReference>
<dbReference type="InterPro" id="IPR023828">
    <property type="entry name" value="Peptidase_S8_Ser-AS"/>
</dbReference>
<keyword evidence="2 5" id="KW-0645">Protease</keyword>
<evidence type="ECO:0000256" key="5">
    <source>
        <dbReference type="PROSITE-ProRule" id="PRU01240"/>
    </source>
</evidence>
<feature type="active site" description="Charge relay system" evidence="5">
    <location>
        <position position="94"/>
    </location>
</feature>
<evidence type="ECO:0000256" key="4">
    <source>
        <dbReference type="ARBA" id="ARBA00022825"/>
    </source>
</evidence>
<dbReference type="Gene3D" id="3.40.50.200">
    <property type="entry name" value="Peptidase S8/S53 domain"/>
    <property type="match status" value="1"/>
</dbReference>
<dbReference type="EMBL" id="CASHTH010003432">
    <property type="protein sequence ID" value="CAI8044886.1"/>
    <property type="molecule type" value="Genomic_DNA"/>
</dbReference>